<organism evidence="1 2">
    <name type="scientific">Aminithiophilus ramosus</name>
    <dbReference type="NCBI Taxonomy" id="3029084"/>
    <lineage>
        <taxon>Bacteria</taxon>
        <taxon>Thermotogati</taxon>
        <taxon>Synergistota</taxon>
        <taxon>Synergistia</taxon>
        <taxon>Synergistales</taxon>
        <taxon>Aminithiophilaceae</taxon>
        <taxon>Aminithiophilus</taxon>
    </lineage>
</organism>
<gene>
    <name evidence="1" type="ORF">KAR29_00070</name>
</gene>
<sequence length="100" mass="11172">MDLGENSARVSGSLHHVRGEAVRDSRMGEYTSFSVRQERSLEGGTIRRDFIMARVFDGALQEKVRSLLEGTTVRVEGEIRSSLGSGEIYLLAQRIEEVTE</sequence>
<reference evidence="2" key="1">
    <citation type="submission" date="2021-04" db="EMBL/GenBank/DDBJ databases">
        <title>A novel Synergistetes isolate from a pyrite-forming mixed culture.</title>
        <authorList>
            <person name="Bunk B."/>
            <person name="Sproer C."/>
            <person name="Spring S."/>
            <person name="Pester M."/>
        </authorList>
    </citation>
    <scope>NUCLEOTIDE SEQUENCE [LARGE SCALE GENOMIC DNA]</scope>
    <source>
        <strain evidence="2">J.5.4.2-T.3.5.2</strain>
    </source>
</reference>
<keyword evidence="1" id="KW-0238">DNA-binding</keyword>
<proteinExistence type="predicted"/>
<dbReference type="EMBL" id="CP072943">
    <property type="protein sequence ID" value="QTX33605.1"/>
    <property type="molecule type" value="Genomic_DNA"/>
</dbReference>
<dbReference type="Proteomes" id="UP000671879">
    <property type="component" value="Chromosome"/>
</dbReference>
<evidence type="ECO:0000313" key="2">
    <source>
        <dbReference type="Proteomes" id="UP000671879"/>
    </source>
</evidence>
<evidence type="ECO:0000313" key="1">
    <source>
        <dbReference type="EMBL" id="QTX33605.1"/>
    </source>
</evidence>
<dbReference type="GO" id="GO:0003677">
    <property type="term" value="F:DNA binding"/>
    <property type="evidence" value="ECO:0007669"/>
    <property type="project" value="UniProtKB-KW"/>
</dbReference>
<dbReference type="KEGG" id="aram:KAR29_00070"/>
<protein>
    <submittedName>
        <fullName evidence="1">DNA-binding protein</fullName>
    </submittedName>
</protein>
<keyword evidence="2" id="KW-1185">Reference proteome</keyword>
<dbReference type="AlphaFoldDB" id="A0A9Q7ALF6"/>
<dbReference type="RefSeq" id="WP_274374993.1">
    <property type="nucleotide sequence ID" value="NZ_CP072943.1"/>
</dbReference>
<accession>A0A9Q7ALF6</accession>
<name>A0A9Q7ALF6_9BACT</name>